<dbReference type="EMBL" id="JBHLXP010000001">
    <property type="protein sequence ID" value="MFC0047457.1"/>
    <property type="molecule type" value="Genomic_DNA"/>
</dbReference>
<reference evidence="1 2" key="1">
    <citation type="submission" date="2024-09" db="EMBL/GenBank/DDBJ databases">
        <authorList>
            <person name="Sun Q."/>
            <person name="Mori K."/>
        </authorList>
    </citation>
    <scope>NUCLEOTIDE SEQUENCE [LARGE SCALE GENOMIC DNA]</scope>
    <source>
        <strain evidence="1 2">KCTC 23315</strain>
    </source>
</reference>
<dbReference type="Proteomes" id="UP001589813">
    <property type="component" value="Unassembled WGS sequence"/>
</dbReference>
<comment type="caution">
    <text evidence="1">The sequence shown here is derived from an EMBL/GenBank/DDBJ whole genome shotgun (WGS) entry which is preliminary data.</text>
</comment>
<name>A0ABV6B9G8_9GAMM</name>
<evidence type="ECO:0000313" key="1">
    <source>
        <dbReference type="EMBL" id="MFC0047457.1"/>
    </source>
</evidence>
<keyword evidence="2" id="KW-1185">Reference proteome</keyword>
<dbReference type="RefSeq" id="WP_377240765.1">
    <property type="nucleotide sequence ID" value="NZ_JBHLXP010000001.1"/>
</dbReference>
<dbReference type="InterPro" id="IPR021250">
    <property type="entry name" value="DUF2789"/>
</dbReference>
<gene>
    <name evidence="1" type="ORF">ACFFJP_04015</name>
</gene>
<dbReference type="Pfam" id="PF10982">
    <property type="entry name" value="DUF2789"/>
    <property type="match status" value="1"/>
</dbReference>
<sequence length="75" mass="8752">MDTSKHNLYTLFDQLGLPSDDASIERFARHYRLTDGQNLYQAEFWTPAQASFLRDAFHQDAEWSDALDQLNGLMR</sequence>
<dbReference type="InterPro" id="IPR038086">
    <property type="entry name" value="DUF2789_sf"/>
</dbReference>
<dbReference type="Gene3D" id="1.10.10.1130">
    <property type="entry name" value="Uncharacterised protein PF10982, DUF2789"/>
    <property type="match status" value="1"/>
</dbReference>
<accession>A0ABV6B9G8</accession>
<evidence type="ECO:0000313" key="2">
    <source>
        <dbReference type="Proteomes" id="UP001589813"/>
    </source>
</evidence>
<proteinExistence type="predicted"/>
<organism evidence="1 2">
    <name type="scientific">Rheinheimera tilapiae</name>
    <dbReference type="NCBI Taxonomy" id="875043"/>
    <lineage>
        <taxon>Bacteria</taxon>
        <taxon>Pseudomonadati</taxon>
        <taxon>Pseudomonadota</taxon>
        <taxon>Gammaproteobacteria</taxon>
        <taxon>Chromatiales</taxon>
        <taxon>Chromatiaceae</taxon>
        <taxon>Rheinheimera</taxon>
    </lineage>
</organism>
<protein>
    <submittedName>
        <fullName evidence="1">DUF2789 family protein</fullName>
    </submittedName>
</protein>